<keyword evidence="10 15" id="KW-0418">Kinase</keyword>
<keyword evidence="6 15" id="KW-0021">Allosteric enzyme</keyword>
<comment type="catalytic activity">
    <reaction evidence="14 15">
        <text>beta-D-fructose 6-phosphate + ATP = beta-D-fructose 1,6-bisphosphate + ADP + H(+)</text>
        <dbReference type="Rhea" id="RHEA:16109"/>
        <dbReference type="ChEBI" id="CHEBI:15378"/>
        <dbReference type="ChEBI" id="CHEBI:30616"/>
        <dbReference type="ChEBI" id="CHEBI:32966"/>
        <dbReference type="ChEBI" id="CHEBI:57634"/>
        <dbReference type="ChEBI" id="CHEBI:456216"/>
        <dbReference type="EC" id="2.7.1.11"/>
    </reaction>
</comment>
<dbReference type="EC" id="2.7.1.11" evidence="15"/>
<evidence type="ECO:0000256" key="4">
    <source>
        <dbReference type="ARBA" id="ARBA00004679"/>
    </source>
</evidence>
<dbReference type="FunFam" id="3.40.50.450:FF:000001">
    <property type="entry name" value="ATP-dependent 6-phosphofructokinase"/>
    <property type="match status" value="1"/>
</dbReference>
<dbReference type="OrthoDB" id="9802503at2"/>
<evidence type="ECO:0000259" key="16">
    <source>
        <dbReference type="Pfam" id="PF00365"/>
    </source>
</evidence>
<feature type="binding site" description="in other chain" evidence="15">
    <location>
        <begin position="185"/>
        <end position="187"/>
    </location>
    <ligand>
        <name>ADP</name>
        <dbReference type="ChEBI" id="CHEBI:456216"/>
        <note>allosteric activator; ligand shared between dimeric partners</note>
    </ligand>
</feature>
<dbReference type="PROSITE" id="PS00433">
    <property type="entry name" value="PHOSPHOFRUCTOKINASE"/>
    <property type="match status" value="1"/>
</dbReference>
<evidence type="ECO:0000256" key="7">
    <source>
        <dbReference type="ARBA" id="ARBA00022679"/>
    </source>
</evidence>
<evidence type="ECO:0000256" key="3">
    <source>
        <dbReference type="ARBA" id="ARBA00004496"/>
    </source>
</evidence>
<feature type="binding site" description="in other chain" evidence="15">
    <location>
        <begin position="213"/>
        <end position="215"/>
    </location>
    <ligand>
        <name>ADP</name>
        <dbReference type="ChEBI" id="CHEBI:456216"/>
        <note>allosteric activator; ligand shared between dimeric partners</note>
    </ligand>
</feature>
<dbReference type="RefSeq" id="WP_057797737.1">
    <property type="nucleotide sequence ID" value="NZ_AZFM01000006.1"/>
</dbReference>
<dbReference type="FunFam" id="3.40.50.460:FF:000002">
    <property type="entry name" value="ATP-dependent 6-phosphofructokinase"/>
    <property type="match status" value="1"/>
</dbReference>
<feature type="binding site" description="in other chain" evidence="15">
    <location>
        <begin position="169"/>
        <end position="171"/>
    </location>
    <ligand>
        <name>substrate</name>
        <note>ligand shared between dimeric partners</note>
    </ligand>
</feature>
<dbReference type="InterPro" id="IPR012828">
    <property type="entry name" value="PFKA_ATP_prok"/>
</dbReference>
<evidence type="ECO:0000256" key="15">
    <source>
        <dbReference type="HAMAP-Rule" id="MF_00339"/>
    </source>
</evidence>
<dbReference type="InterPro" id="IPR012003">
    <property type="entry name" value="ATP_PFK_prok-type"/>
</dbReference>
<evidence type="ECO:0000256" key="10">
    <source>
        <dbReference type="ARBA" id="ARBA00022777"/>
    </source>
</evidence>
<dbReference type="Pfam" id="PF00365">
    <property type="entry name" value="PFK"/>
    <property type="match status" value="1"/>
</dbReference>
<dbReference type="InterPro" id="IPR000023">
    <property type="entry name" value="Phosphofructokinase_dom"/>
</dbReference>
<dbReference type="GO" id="GO:0048029">
    <property type="term" value="F:monosaccharide binding"/>
    <property type="evidence" value="ECO:0007669"/>
    <property type="project" value="TreeGrafter"/>
</dbReference>
<evidence type="ECO:0000256" key="5">
    <source>
        <dbReference type="ARBA" id="ARBA00022490"/>
    </source>
</evidence>
<dbReference type="EMBL" id="AZFM01000006">
    <property type="protein sequence ID" value="KRL90817.1"/>
    <property type="molecule type" value="Genomic_DNA"/>
</dbReference>
<keyword evidence="7 15" id="KW-0808">Transferase</keyword>
<dbReference type="PRINTS" id="PR00476">
    <property type="entry name" value="PHFRCTKINASE"/>
</dbReference>
<dbReference type="NCBIfam" id="TIGR02482">
    <property type="entry name" value="PFKA_ATP"/>
    <property type="match status" value="1"/>
</dbReference>
<evidence type="ECO:0000256" key="12">
    <source>
        <dbReference type="ARBA" id="ARBA00022842"/>
    </source>
</evidence>
<evidence type="ECO:0000256" key="2">
    <source>
        <dbReference type="ARBA" id="ARBA00002659"/>
    </source>
</evidence>
<evidence type="ECO:0000256" key="11">
    <source>
        <dbReference type="ARBA" id="ARBA00022840"/>
    </source>
</evidence>
<comment type="similarity">
    <text evidence="15">Belongs to the phosphofructokinase type A (PFKA) family. ATP-dependent PFK group I subfamily. Prokaryotic clade 'B1' sub-subfamily.</text>
</comment>
<dbReference type="InterPro" id="IPR022953">
    <property type="entry name" value="ATP_PFK"/>
</dbReference>
<keyword evidence="9 15" id="KW-0547">Nucleotide-binding</keyword>
<dbReference type="AlphaFoldDB" id="A0A0R1UBS5"/>
<dbReference type="PATRIC" id="fig|1423763.3.peg.1689"/>
<name>A0A0R1UBS5_9LACO</name>
<reference evidence="17 18" key="1">
    <citation type="journal article" date="2015" name="Genome Announc.">
        <title>Expanding the biotechnology potential of lactobacilli through comparative genomics of 213 strains and associated genera.</title>
        <authorList>
            <person name="Sun Z."/>
            <person name="Harris H.M."/>
            <person name="McCann A."/>
            <person name="Guo C."/>
            <person name="Argimon S."/>
            <person name="Zhang W."/>
            <person name="Yang X."/>
            <person name="Jeffery I.B."/>
            <person name="Cooney J.C."/>
            <person name="Kagawa T.F."/>
            <person name="Liu W."/>
            <person name="Song Y."/>
            <person name="Salvetti E."/>
            <person name="Wrobel A."/>
            <person name="Rasinkangas P."/>
            <person name="Parkhill J."/>
            <person name="Rea M.C."/>
            <person name="O'Sullivan O."/>
            <person name="Ritari J."/>
            <person name="Douillard F.P."/>
            <person name="Paul Ross R."/>
            <person name="Yang R."/>
            <person name="Briner A.E."/>
            <person name="Felis G.E."/>
            <person name="de Vos W.M."/>
            <person name="Barrangou R."/>
            <person name="Klaenhammer T.R."/>
            <person name="Caufield P.W."/>
            <person name="Cui Y."/>
            <person name="Zhang H."/>
            <person name="O'Toole P.W."/>
        </authorList>
    </citation>
    <scope>NUCLEOTIDE SEQUENCE [LARGE SCALE GENOMIC DNA]</scope>
    <source>
        <strain evidence="17 18">DSM 16043</strain>
    </source>
</reference>
<keyword evidence="13 15" id="KW-0324">Glycolysis</keyword>
<evidence type="ECO:0000313" key="18">
    <source>
        <dbReference type="Proteomes" id="UP000051036"/>
    </source>
</evidence>
<organism evidence="17 18">
    <name type="scientific">Lactobacillus kalixensis DSM 16043</name>
    <dbReference type="NCBI Taxonomy" id="1423763"/>
    <lineage>
        <taxon>Bacteria</taxon>
        <taxon>Bacillati</taxon>
        <taxon>Bacillota</taxon>
        <taxon>Bacilli</taxon>
        <taxon>Lactobacillales</taxon>
        <taxon>Lactobacillaceae</taxon>
        <taxon>Lactobacillus</taxon>
    </lineage>
</organism>
<dbReference type="GO" id="GO:0005945">
    <property type="term" value="C:6-phosphofructokinase complex"/>
    <property type="evidence" value="ECO:0007669"/>
    <property type="project" value="TreeGrafter"/>
</dbReference>
<dbReference type="GO" id="GO:0042802">
    <property type="term" value="F:identical protein binding"/>
    <property type="evidence" value="ECO:0007669"/>
    <property type="project" value="TreeGrafter"/>
</dbReference>
<dbReference type="GO" id="GO:0006002">
    <property type="term" value="P:fructose 6-phosphate metabolic process"/>
    <property type="evidence" value="ECO:0007669"/>
    <property type="project" value="UniProtKB-UniRule"/>
</dbReference>
<evidence type="ECO:0000256" key="6">
    <source>
        <dbReference type="ARBA" id="ARBA00022533"/>
    </source>
</evidence>
<dbReference type="Gene3D" id="3.40.50.450">
    <property type="match status" value="1"/>
</dbReference>
<feature type="active site" description="Proton acceptor" evidence="15">
    <location>
        <position position="127"/>
    </location>
</feature>
<evidence type="ECO:0000256" key="8">
    <source>
        <dbReference type="ARBA" id="ARBA00022723"/>
    </source>
</evidence>
<dbReference type="InterPro" id="IPR015912">
    <property type="entry name" value="Phosphofructokinase_CS"/>
</dbReference>
<dbReference type="STRING" id="1423763.FC46_GL001662"/>
<dbReference type="PIRSF" id="PIRSF000532">
    <property type="entry name" value="ATP_PFK_prok"/>
    <property type="match status" value="1"/>
</dbReference>
<comment type="subcellular location">
    <subcellularLocation>
        <location evidence="3 15">Cytoplasm</location>
    </subcellularLocation>
</comment>
<dbReference type="PANTHER" id="PTHR13697">
    <property type="entry name" value="PHOSPHOFRUCTOKINASE"/>
    <property type="match status" value="1"/>
</dbReference>
<dbReference type="GO" id="GO:0030388">
    <property type="term" value="P:fructose 1,6-bisphosphate metabolic process"/>
    <property type="evidence" value="ECO:0007669"/>
    <property type="project" value="TreeGrafter"/>
</dbReference>
<comment type="function">
    <text evidence="2 15">Catalyzes the phosphorylation of D-fructose 6-phosphate to fructose 1,6-bisphosphate by ATP, the first committing step of glycolysis.</text>
</comment>
<dbReference type="UniPathway" id="UPA00109">
    <property type="reaction ID" value="UER00182"/>
</dbReference>
<dbReference type="NCBIfam" id="NF002872">
    <property type="entry name" value="PRK03202.1"/>
    <property type="match status" value="1"/>
</dbReference>
<comment type="activity regulation">
    <text evidence="15">Allosterically activated by ADP and other diphosphonucleosides, and allosterically inhibited by phosphoenolpyruvate.</text>
</comment>
<dbReference type="HAMAP" id="MF_00339">
    <property type="entry name" value="Phosphofructokinase_I_B1"/>
    <property type="match status" value="1"/>
</dbReference>
<dbReference type="SUPFAM" id="SSF53784">
    <property type="entry name" value="Phosphofructokinase"/>
    <property type="match status" value="1"/>
</dbReference>
<keyword evidence="8 15" id="KW-0479">Metal-binding</keyword>
<keyword evidence="11 15" id="KW-0067">ATP-binding</keyword>
<feature type="binding site" evidence="15">
    <location>
        <begin position="72"/>
        <end position="73"/>
    </location>
    <ligand>
        <name>ATP</name>
        <dbReference type="ChEBI" id="CHEBI:30616"/>
    </ligand>
</feature>
<dbReference type="GO" id="GO:0003872">
    <property type="term" value="F:6-phosphofructokinase activity"/>
    <property type="evidence" value="ECO:0007669"/>
    <property type="project" value="UniProtKB-UniRule"/>
</dbReference>
<feature type="binding site" evidence="15">
    <location>
        <begin position="102"/>
        <end position="105"/>
    </location>
    <ligand>
        <name>ATP</name>
        <dbReference type="ChEBI" id="CHEBI:30616"/>
    </ligand>
</feature>
<dbReference type="GO" id="GO:0005524">
    <property type="term" value="F:ATP binding"/>
    <property type="evidence" value="ECO:0007669"/>
    <property type="project" value="UniProtKB-UniRule"/>
</dbReference>
<accession>A0A0R1UBS5</accession>
<feature type="binding site" evidence="15">
    <location>
        <begin position="21"/>
        <end position="25"/>
    </location>
    <ligand>
        <name>ADP</name>
        <dbReference type="ChEBI" id="CHEBI:456216"/>
        <note>allosteric activator; ligand shared between dimeric partners</note>
    </ligand>
</feature>
<dbReference type="GO" id="GO:0070095">
    <property type="term" value="F:fructose-6-phosphate binding"/>
    <property type="evidence" value="ECO:0007669"/>
    <property type="project" value="TreeGrafter"/>
</dbReference>
<keyword evidence="5 15" id="KW-0963">Cytoplasm</keyword>
<comment type="subunit">
    <text evidence="15">Homotetramer.</text>
</comment>
<protein>
    <recommendedName>
        <fullName evidence="15">ATP-dependent 6-phosphofructokinase</fullName>
        <shortName evidence="15">ATP-PFK</shortName>
        <shortName evidence="15">Phosphofructokinase</shortName>
        <ecNumber evidence="15">2.7.1.11</ecNumber>
    </recommendedName>
    <alternativeName>
        <fullName evidence="15">Phosphohexokinase</fullName>
    </alternativeName>
</protein>
<keyword evidence="18" id="KW-1185">Reference proteome</keyword>
<sequence length="321" mass="34387">MKRIGILTSGGDAPGMNAAIRAVAKTAIHHGLEVYGIRYGFAGLVAGDFIPLTAEDVDHKISEGGTFLYSARFPEFAQEEVQKKGAEQLRKHGMDAVVVIGGDGSYHGALALTRLGINSVGLPGTIDNDIPYTEYTIGYDSACRTAMDAIDKIRDTASSHHRVFIVNVMGRECGDIAMRVGLASGADAIVIPERPYDIEKIANTLKQGFADGKDHGLVVLAEGVMSADEFKEQLAKYAPDLDIRANVLGHMQRGGSPTVEDRVNATKMGNYAVNLLLDGKGGLAVGMENGKPNTHDILDLFEGKHQGDFSLLDVNEEMTKD</sequence>
<evidence type="ECO:0000313" key="17">
    <source>
        <dbReference type="EMBL" id="KRL90817.1"/>
    </source>
</evidence>
<dbReference type="Proteomes" id="UP000051036">
    <property type="component" value="Unassembled WGS sequence"/>
</dbReference>
<dbReference type="PANTHER" id="PTHR13697:SF4">
    <property type="entry name" value="ATP-DEPENDENT 6-PHOSPHOFRUCTOKINASE"/>
    <property type="match status" value="1"/>
</dbReference>
<comment type="cofactor">
    <cofactor evidence="1 15">
        <name>Mg(2+)</name>
        <dbReference type="ChEBI" id="CHEBI:18420"/>
    </cofactor>
</comment>
<evidence type="ECO:0000256" key="9">
    <source>
        <dbReference type="ARBA" id="ARBA00022741"/>
    </source>
</evidence>
<comment type="pathway">
    <text evidence="4 15">Carbohydrate degradation; glycolysis; D-glyceraldehyde 3-phosphate and glycerone phosphate from D-glucose: step 3/4.</text>
</comment>
<proteinExistence type="inferred from homology"/>
<feature type="binding site" description="in other chain" evidence="15">
    <location>
        <position position="222"/>
    </location>
    <ligand>
        <name>substrate</name>
        <note>ligand shared between dimeric partners</note>
    </ligand>
</feature>
<feature type="binding site" description="in other chain" evidence="15">
    <location>
        <begin position="125"/>
        <end position="127"/>
    </location>
    <ligand>
        <name>substrate</name>
        <note>ligand shared between dimeric partners</note>
    </ligand>
</feature>
<gene>
    <name evidence="15" type="primary">pfkA</name>
    <name evidence="17" type="ORF">FC46_GL001662</name>
</gene>
<feature type="domain" description="Phosphofructokinase" evidence="16">
    <location>
        <begin position="3"/>
        <end position="276"/>
    </location>
</feature>
<feature type="binding site" description="in other chain" evidence="15">
    <location>
        <begin position="250"/>
        <end position="253"/>
    </location>
    <ligand>
        <name>substrate</name>
        <note>ligand shared between dimeric partners</note>
    </ligand>
</feature>
<keyword evidence="12 15" id="KW-0460">Magnesium</keyword>
<feature type="binding site" description="in other chain" evidence="15">
    <location>
        <position position="154"/>
    </location>
    <ligand>
        <name>ADP</name>
        <dbReference type="ChEBI" id="CHEBI:456216"/>
        <note>allosteric activator; ligand shared between dimeric partners</note>
    </ligand>
</feature>
<feature type="binding site" evidence="15">
    <location>
        <position position="11"/>
    </location>
    <ligand>
        <name>ATP</name>
        <dbReference type="ChEBI" id="CHEBI:30616"/>
    </ligand>
</feature>
<evidence type="ECO:0000256" key="1">
    <source>
        <dbReference type="ARBA" id="ARBA00001946"/>
    </source>
</evidence>
<comment type="caution">
    <text evidence="15">Lacks conserved residue(s) required for the propagation of feature annotation.</text>
</comment>
<dbReference type="GO" id="GO:0061621">
    <property type="term" value="P:canonical glycolysis"/>
    <property type="evidence" value="ECO:0007669"/>
    <property type="project" value="TreeGrafter"/>
</dbReference>
<dbReference type="InterPro" id="IPR035966">
    <property type="entry name" value="PKF_sf"/>
</dbReference>
<feature type="binding site" evidence="15">
    <location>
        <position position="162"/>
    </location>
    <ligand>
        <name>substrate</name>
        <note>ligand shared between dimeric partners</note>
    </ligand>
</feature>
<dbReference type="GO" id="GO:0046872">
    <property type="term" value="F:metal ion binding"/>
    <property type="evidence" value="ECO:0007669"/>
    <property type="project" value="UniProtKB-KW"/>
</dbReference>
<dbReference type="GO" id="GO:0016208">
    <property type="term" value="F:AMP binding"/>
    <property type="evidence" value="ECO:0007669"/>
    <property type="project" value="TreeGrafter"/>
</dbReference>
<dbReference type="Gene3D" id="3.40.50.460">
    <property type="entry name" value="Phosphofructokinase domain"/>
    <property type="match status" value="1"/>
</dbReference>
<feature type="binding site" evidence="15">
    <location>
        <position position="244"/>
    </location>
    <ligand>
        <name>substrate</name>
        <note>ligand shared between dimeric partners</note>
    </ligand>
</feature>
<feature type="binding site" evidence="15">
    <location>
        <position position="103"/>
    </location>
    <ligand>
        <name>Mg(2+)</name>
        <dbReference type="ChEBI" id="CHEBI:18420"/>
        <note>catalytic</note>
    </ligand>
</feature>
<evidence type="ECO:0000256" key="14">
    <source>
        <dbReference type="ARBA" id="ARBA00048070"/>
    </source>
</evidence>
<evidence type="ECO:0000256" key="13">
    <source>
        <dbReference type="ARBA" id="ARBA00023152"/>
    </source>
</evidence>
<comment type="caution">
    <text evidence="17">The sequence shown here is derived from an EMBL/GenBank/DDBJ whole genome shotgun (WGS) entry which is preliminary data.</text>
</comment>